<feature type="region of interest" description="Disordered" evidence="1">
    <location>
        <begin position="39"/>
        <end position="83"/>
    </location>
</feature>
<organism evidence="2 3">
    <name type="scientific">Spizellomyces punctatus (strain DAOM BR117)</name>
    <dbReference type="NCBI Taxonomy" id="645134"/>
    <lineage>
        <taxon>Eukaryota</taxon>
        <taxon>Fungi</taxon>
        <taxon>Fungi incertae sedis</taxon>
        <taxon>Chytridiomycota</taxon>
        <taxon>Chytridiomycota incertae sedis</taxon>
        <taxon>Chytridiomycetes</taxon>
        <taxon>Spizellomycetales</taxon>
        <taxon>Spizellomycetaceae</taxon>
        <taxon>Spizellomyces</taxon>
    </lineage>
</organism>
<reference evidence="2 3" key="1">
    <citation type="submission" date="2009-08" db="EMBL/GenBank/DDBJ databases">
        <title>The Genome Sequence of Spizellomyces punctatus strain DAOM BR117.</title>
        <authorList>
            <consortium name="The Broad Institute Genome Sequencing Platform"/>
            <person name="Russ C."/>
            <person name="Cuomo C."/>
            <person name="Shea T."/>
            <person name="Young S.K."/>
            <person name="Zeng Q."/>
            <person name="Koehrsen M."/>
            <person name="Haas B."/>
            <person name="Borodovsky M."/>
            <person name="Guigo R."/>
            <person name="Alvarado L."/>
            <person name="Berlin A."/>
            <person name="Bochicchio J."/>
            <person name="Borenstein D."/>
            <person name="Chapman S."/>
            <person name="Chen Z."/>
            <person name="Engels R."/>
            <person name="Freedman E."/>
            <person name="Gellesch M."/>
            <person name="Goldberg J."/>
            <person name="Griggs A."/>
            <person name="Gujja S."/>
            <person name="Heiman D."/>
            <person name="Hepburn T."/>
            <person name="Howarth C."/>
            <person name="Jen D."/>
            <person name="Larson L."/>
            <person name="Lewis B."/>
            <person name="Mehta T."/>
            <person name="Park D."/>
            <person name="Pearson M."/>
            <person name="Roberts A."/>
            <person name="Saif S."/>
            <person name="Shenoy N."/>
            <person name="Sisk P."/>
            <person name="Stolte C."/>
            <person name="Sykes S."/>
            <person name="Thomson T."/>
            <person name="Walk T."/>
            <person name="White J."/>
            <person name="Yandava C."/>
            <person name="Burger G."/>
            <person name="Gray M.W."/>
            <person name="Holland P.W.H."/>
            <person name="King N."/>
            <person name="Lang F.B.F."/>
            <person name="Roger A.J."/>
            <person name="Ruiz-Trillo I."/>
            <person name="Lander E."/>
            <person name="Nusbaum C."/>
        </authorList>
    </citation>
    <scope>NUCLEOTIDE SEQUENCE [LARGE SCALE GENOMIC DNA]</scope>
    <source>
        <strain evidence="2 3">DAOM BR117</strain>
    </source>
</reference>
<dbReference type="RefSeq" id="XP_016608030.1">
    <property type="nucleotide sequence ID" value="XM_016757341.1"/>
</dbReference>
<name>A0A0L0HEV2_SPIPD</name>
<dbReference type="Proteomes" id="UP000053201">
    <property type="component" value="Unassembled WGS sequence"/>
</dbReference>
<dbReference type="EMBL" id="KQ257456">
    <property type="protein sequence ID" value="KNC99990.1"/>
    <property type="molecule type" value="Genomic_DNA"/>
</dbReference>
<gene>
    <name evidence="2" type="ORF">SPPG_09184</name>
</gene>
<dbReference type="InParanoid" id="A0A0L0HEV2"/>
<feature type="compositionally biased region" description="Polar residues" evidence="1">
    <location>
        <begin position="42"/>
        <end position="56"/>
    </location>
</feature>
<dbReference type="VEuPathDB" id="FungiDB:SPPG_09184"/>
<accession>A0A0L0HEV2</accession>
<evidence type="ECO:0000313" key="2">
    <source>
        <dbReference type="EMBL" id="KNC99990.1"/>
    </source>
</evidence>
<keyword evidence="3" id="KW-1185">Reference proteome</keyword>
<dbReference type="GeneID" id="27692309"/>
<protein>
    <submittedName>
        <fullName evidence="2">Uncharacterized protein</fullName>
    </submittedName>
</protein>
<dbReference type="AlphaFoldDB" id="A0A0L0HEV2"/>
<proteinExistence type="predicted"/>
<feature type="compositionally biased region" description="Basic and acidic residues" evidence="1">
    <location>
        <begin position="57"/>
        <end position="83"/>
    </location>
</feature>
<sequence length="83" mass="8899">MNPSEQDEYGHPITFAAYSSKGSFSSSLADLYGGSAGILVDTNASTSDSAPSSRATSTKEPHTNDQDDKSRTKLDTKGRNHRF</sequence>
<dbReference type="OrthoDB" id="10315668at2759"/>
<evidence type="ECO:0000313" key="3">
    <source>
        <dbReference type="Proteomes" id="UP000053201"/>
    </source>
</evidence>
<evidence type="ECO:0000256" key="1">
    <source>
        <dbReference type="SAM" id="MobiDB-lite"/>
    </source>
</evidence>